<comment type="caution">
    <text evidence="12">The sequence shown here is derived from an EMBL/GenBank/DDBJ whole genome shotgun (WGS) entry which is preliminary data.</text>
</comment>
<keyword evidence="5" id="KW-0862">Zinc</keyword>
<comment type="subcellular location">
    <subcellularLocation>
        <location evidence="1">Nucleus</location>
    </subcellularLocation>
</comment>
<evidence type="ECO:0000256" key="1">
    <source>
        <dbReference type="ARBA" id="ARBA00004123"/>
    </source>
</evidence>
<evidence type="ECO:0000259" key="10">
    <source>
        <dbReference type="Pfam" id="PF02721"/>
    </source>
</evidence>
<name>A0A445CEZ4_ARAHY</name>
<proteinExistence type="inferred from homology"/>
<dbReference type="EMBL" id="SDMP01000007">
    <property type="protein sequence ID" value="RYR49492.1"/>
    <property type="molecule type" value="Genomic_DNA"/>
</dbReference>
<dbReference type="GO" id="GO:0003677">
    <property type="term" value="F:DNA binding"/>
    <property type="evidence" value="ECO:0007669"/>
    <property type="project" value="UniProtKB-KW"/>
</dbReference>
<evidence type="ECO:0000256" key="6">
    <source>
        <dbReference type="ARBA" id="ARBA00023015"/>
    </source>
</evidence>
<dbReference type="Pfam" id="PF02721">
    <property type="entry name" value="DUF223"/>
    <property type="match status" value="1"/>
</dbReference>
<dbReference type="CDD" id="cd04481">
    <property type="entry name" value="RPA1_DBD_B_like"/>
    <property type="match status" value="1"/>
</dbReference>
<gene>
    <name evidence="12" type="ORF">Ahy_A07g036002</name>
</gene>
<organism evidence="12 13">
    <name type="scientific">Arachis hypogaea</name>
    <name type="common">Peanut</name>
    <dbReference type="NCBI Taxonomy" id="3818"/>
    <lineage>
        <taxon>Eukaryota</taxon>
        <taxon>Viridiplantae</taxon>
        <taxon>Streptophyta</taxon>
        <taxon>Embryophyta</taxon>
        <taxon>Tracheophyta</taxon>
        <taxon>Spermatophyta</taxon>
        <taxon>Magnoliopsida</taxon>
        <taxon>eudicotyledons</taxon>
        <taxon>Gunneridae</taxon>
        <taxon>Pentapetalae</taxon>
        <taxon>rosids</taxon>
        <taxon>fabids</taxon>
        <taxon>Fabales</taxon>
        <taxon>Fabaceae</taxon>
        <taxon>Papilionoideae</taxon>
        <taxon>50 kb inversion clade</taxon>
        <taxon>dalbergioids sensu lato</taxon>
        <taxon>Dalbergieae</taxon>
        <taxon>Pterocarpus clade</taxon>
        <taxon>Arachis</taxon>
    </lineage>
</organism>
<dbReference type="Gene3D" id="2.40.330.10">
    <property type="entry name" value="DNA-binding pseudobarrel domain"/>
    <property type="match status" value="1"/>
</dbReference>
<dbReference type="InterPro" id="IPR003871">
    <property type="entry name" value="RFA1B/D_OB_1st"/>
</dbReference>
<sequence>MLLHKTPALCLIVAGFPQLINAFTIKGRCWFFMAYLGDAEFLMFHVLEVNAPLPAAGVSPMYPLAVHELLGNACGNLAAYFVPALSQDEDLLLPHSIHSNLPSVIYPMGDTYTIQFASTIQNLPMLSLLLNIYFTFATDYEAKPLDYRAFASMLGHYSNFCPGALHSMLPNREAVVVDKLILKYQATEYILTLPIGFVQRAFGIKPDQVDVVDDAGVCYKVHVRSKPSRPRVCYFAKGWRPFSQHHMLRTGSAIRLMHLQFSVVTQLLDSYFLLVLLRDPNPIHQMDQKFDSVKDLSLISEKNWCIKVRILRMWKVPSYEKSYSQPLMELVVIDKDGTRIHCFIRSVHYRLFEPILEEGKVFVVGNFAMDSNTQKYRPTKHSMRIIFKRDTLVSGADDMDIPIESFDFVATKEILSSVKDDLYLIDFVGLLSAKSELIPFEYRNRKSHYMKIELDDLSGSEKLSCTLWENYASELITLLDANKATEFIIVLQFAKMKFYNGVMTITNTNYTIRLMVNPDLEVVKKFRQKLIRLGSKHSTSVEVIGRVVRHSPSEDFLSLTPYATIHQIKETLEKSTFVTCGTVIDIDRDHAWWYKACRQCTQGLEALTDQFYCAKCDVYSTVFAPRFCIQVRVGDELDTATFVLFENCASKFLGLTAAEIRTKLLARGYGRDHFPDELNALIGRTLLFKLTVRHDSLNKFQPCVITVSRICSDPDIISSLALEKNIKLVCVVECSTEDFQLPLLIQMLLLFVFLNTLQSQYHMFQDALQKLTTDAVVRSSDLVGSESILGVPGSTTTPSPKF</sequence>
<dbReference type="InterPro" id="IPR013955">
    <property type="entry name" value="Rep_factor-A_C"/>
</dbReference>
<feature type="domain" description="Replication factor A C-terminal" evidence="11">
    <location>
        <begin position="580"/>
        <end position="710"/>
    </location>
</feature>
<evidence type="ECO:0000313" key="12">
    <source>
        <dbReference type="EMBL" id="RYR49492.1"/>
    </source>
</evidence>
<evidence type="ECO:0000256" key="8">
    <source>
        <dbReference type="ARBA" id="ARBA00023163"/>
    </source>
</evidence>
<dbReference type="SUPFAM" id="SSF50249">
    <property type="entry name" value="Nucleic acid-binding proteins"/>
    <property type="match status" value="3"/>
</dbReference>
<dbReference type="PANTHER" id="PTHR47165">
    <property type="entry name" value="OS03G0429900 PROTEIN"/>
    <property type="match status" value="1"/>
</dbReference>
<evidence type="ECO:0000256" key="3">
    <source>
        <dbReference type="ARBA" id="ARBA00022723"/>
    </source>
</evidence>
<dbReference type="Proteomes" id="UP000289738">
    <property type="component" value="Chromosome A07"/>
</dbReference>
<comment type="similarity">
    <text evidence="2">Belongs to the replication factor A protein 1 family.</text>
</comment>
<protein>
    <recommendedName>
        <fullName evidence="14">Replication factor A C-terminal domain-containing protein</fullName>
    </recommendedName>
</protein>
<reference evidence="12 13" key="1">
    <citation type="submission" date="2019-01" db="EMBL/GenBank/DDBJ databases">
        <title>Sequencing of cultivated peanut Arachis hypogaea provides insights into genome evolution and oil improvement.</title>
        <authorList>
            <person name="Chen X."/>
        </authorList>
    </citation>
    <scope>NUCLEOTIDE SEQUENCE [LARGE SCALE GENOMIC DNA]</scope>
    <source>
        <strain evidence="13">cv. Fuhuasheng</strain>
        <tissue evidence="12">Leaves</tissue>
    </source>
</reference>
<dbReference type="GO" id="GO:0008270">
    <property type="term" value="F:zinc ion binding"/>
    <property type="evidence" value="ECO:0007669"/>
    <property type="project" value="UniProtKB-KW"/>
</dbReference>
<dbReference type="CDD" id="cd04476">
    <property type="entry name" value="RPA1_DBD_C"/>
    <property type="match status" value="1"/>
</dbReference>
<evidence type="ECO:0008006" key="14">
    <source>
        <dbReference type="Google" id="ProtNLM"/>
    </source>
</evidence>
<dbReference type="GO" id="GO:0005634">
    <property type="term" value="C:nucleus"/>
    <property type="evidence" value="ECO:0007669"/>
    <property type="project" value="UniProtKB-SubCell"/>
</dbReference>
<evidence type="ECO:0000256" key="5">
    <source>
        <dbReference type="ARBA" id="ARBA00022833"/>
    </source>
</evidence>
<dbReference type="PANTHER" id="PTHR47165:SF4">
    <property type="entry name" value="OS03G0429900 PROTEIN"/>
    <property type="match status" value="1"/>
</dbReference>
<evidence type="ECO:0000256" key="2">
    <source>
        <dbReference type="ARBA" id="ARBA00005690"/>
    </source>
</evidence>
<evidence type="ECO:0000256" key="4">
    <source>
        <dbReference type="ARBA" id="ARBA00022771"/>
    </source>
</evidence>
<feature type="domain" description="Replication protein A 70 kDa DNA-binding subunit B/D first OB fold" evidence="10">
    <location>
        <begin position="290"/>
        <end position="394"/>
    </location>
</feature>
<dbReference type="Pfam" id="PF08646">
    <property type="entry name" value="Rep_fac-A_C"/>
    <property type="match status" value="1"/>
</dbReference>
<keyword evidence="6" id="KW-0805">Transcription regulation</keyword>
<keyword evidence="9" id="KW-0539">Nucleus</keyword>
<dbReference type="InterPro" id="IPR012340">
    <property type="entry name" value="NA-bd_OB-fold"/>
</dbReference>
<keyword evidence="7" id="KW-0238">DNA-binding</keyword>
<keyword evidence="13" id="KW-1185">Reference proteome</keyword>
<dbReference type="CDD" id="cd04480">
    <property type="entry name" value="RPA1_DBD_A_like"/>
    <property type="match status" value="1"/>
</dbReference>
<evidence type="ECO:0000313" key="13">
    <source>
        <dbReference type="Proteomes" id="UP000289738"/>
    </source>
</evidence>
<dbReference type="Gene3D" id="2.40.50.140">
    <property type="entry name" value="Nucleic acid-binding proteins"/>
    <property type="match status" value="3"/>
</dbReference>
<accession>A0A445CEZ4</accession>
<evidence type="ECO:0000259" key="11">
    <source>
        <dbReference type="Pfam" id="PF08646"/>
    </source>
</evidence>
<keyword evidence="4" id="KW-0863">Zinc-finger</keyword>
<dbReference type="InterPro" id="IPR015300">
    <property type="entry name" value="DNA-bd_pseudobarrel_sf"/>
</dbReference>
<dbReference type="SUPFAM" id="SSF101936">
    <property type="entry name" value="DNA-binding pseudobarrel domain"/>
    <property type="match status" value="1"/>
</dbReference>
<keyword evidence="3" id="KW-0479">Metal-binding</keyword>
<evidence type="ECO:0000256" key="7">
    <source>
        <dbReference type="ARBA" id="ARBA00023125"/>
    </source>
</evidence>
<evidence type="ECO:0000256" key="9">
    <source>
        <dbReference type="ARBA" id="ARBA00023242"/>
    </source>
</evidence>
<dbReference type="AlphaFoldDB" id="A0A445CEZ4"/>
<keyword evidence="8" id="KW-0804">Transcription</keyword>
<dbReference type="InterPro" id="IPR047192">
    <property type="entry name" value="Euk_RPA1_DBD_C"/>
</dbReference>